<gene>
    <name evidence="3" type="primary">LOC111241142</name>
</gene>
<dbReference type="AlphaFoldDB" id="A0A3Q0ERK3"/>
<evidence type="ECO:0000313" key="2">
    <source>
        <dbReference type="Proteomes" id="UP000087766"/>
    </source>
</evidence>
<dbReference type="Proteomes" id="UP000087766">
    <property type="component" value="Unplaced"/>
</dbReference>
<reference evidence="3" key="1">
    <citation type="submission" date="2025-08" db="UniProtKB">
        <authorList>
            <consortium name="RefSeq"/>
        </authorList>
    </citation>
    <scope>IDENTIFICATION</scope>
    <source>
        <tissue evidence="3">Leaf</tissue>
    </source>
</reference>
<evidence type="ECO:0000256" key="1">
    <source>
        <dbReference type="SAM" id="MobiDB-lite"/>
    </source>
</evidence>
<proteinExistence type="predicted"/>
<keyword evidence="2" id="KW-1185">Reference proteome</keyword>
<sequence>MGQMTTQLTEKQSYVSEESPFQAVQLPDDVDAIHIGDREQSHKSTIAPPTFSFSYAPTLALEEINEELEDQTEMRNTIVIGRPTSPSTTLPTSREVEEVHMNLINTHPWWKTRVPEYIKASTSIGTN</sequence>
<dbReference type="KEGG" id="vra:111241142"/>
<organism evidence="2 3">
    <name type="scientific">Vigna radiata var. radiata</name>
    <name type="common">Mung bean</name>
    <name type="synonym">Phaseolus aureus</name>
    <dbReference type="NCBI Taxonomy" id="3916"/>
    <lineage>
        <taxon>Eukaryota</taxon>
        <taxon>Viridiplantae</taxon>
        <taxon>Streptophyta</taxon>
        <taxon>Embryophyta</taxon>
        <taxon>Tracheophyta</taxon>
        <taxon>Spermatophyta</taxon>
        <taxon>Magnoliopsida</taxon>
        <taxon>eudicotyledons</taxon>
        <taxon>Gunneridae</taxon>
        <taxon>Pentapetalae</taxon>
        <taxon>rosids</taxon>
        <taxon>fabids</taxon>
        <taxon>Fabales</taxon>
        <taxon>Fabaceae</taxon>
        <taxon>Papilionoideae</taxon>
        <taxon>50 kb inversion clade</taxon>
        <taxon>NPAAA clade</taxon>
        <taxon>indigoferoid/millettioid clade</taxon>
        <taxon>Phaseoleae</taxon>
        <taxon>Vigna</taxon>
    </lineage>
</organism>
<protein>
    <submittedName>
        <fullName evidence="3">Uncharacterized protein LOC111241142 isoform X1</fullName>
    </submittedName>
</protein>
<name>A0A3Q0ERK3_VIGRR</name>
<dbReference type="RefSeq" id="XP_022633696.1">
    <property type="nucleotide sequence ID" value="XM_022777975.1"/>
</dbReference>
<feature type="region of interest" description="Disordered" evidence="1">
    <location>
        <begin position="1"/>
        <end position="23"/>
    </location>
</feature>
<accession>A0A3Q0ERK3</accession>
<evidence type="ECO:0000313" key="3">
    <source>
        <dbReference type="RefSeq" id="XP_022633696.1"/>
    </source>
</evidence>
<feature type="compositionally biased region" description="Polar residues" evidence="1">
    <location>
        <begin position="1"/>
        <end position="16"/>
    </location>
</feature>
<dbReference type="GeneID" id="111241142"/>